<dbReference type="OrthoDB" id="280374at2"/>
<feature type="region of interest" description="Disordered" evidence="1">
    <location>
        <begin position="69"/>
        <end position="105"/>
    </location>
</feature>
<gene>
    <name evidence="2" type="ORF">CA12_11840</name>
</gene>
<evidence type="ECO:0000256" key="1">
    <source>
        <dbReference type="SAM" id="MobiDB-lite"/>
    </source>
</evidence>
<accession>A0A517P6W3</accession>
<evidence type="ECO:0008006" key="4">
    <source>
        <dbReference type="Google" id="ProtNLM"/>
    </source>
</evidence>
<protein>
    <recommendedName>
        <fullName evidence="4">Sigma-70, region 4</fullName>
    </recommendedName>
</protein>
<reference evidence="2 3" key="1">
    <citation type="submission" date="2019-02" db="EMBL/GenBank/DDBJ databases">
        <title>Deep-cultivation of Planctomycetes and their phenomic and genomic characterization uncovers novel biology.</title>
        <authorList>
            <person name="Wiegand S."/>
            <person name="Jogler M."/>
            <person name="Boedeker C."/>
            <person name="Pinto D."/>
            <person name="Vollmers J."/>
            <person name="Rivas-Marin E."/>
            <person name="Kohn T."/>
            <person name="Peeters S.H."/>
            <person name="Heuer A."/>
            <person name="Rast P."/>
            <person name="Oberbeckmann S."/>
            <person name="Bunk B."/>
            <person name="Jeske O."/>
            <person name="Meyerdierks A."/>
            <person name="Storesund J.E."/>
            <person name="Kallscheuer N."/>
            <person name="Luecker S."/>
            <person name="Lage O.M."/>
            <person name="Pohl T."/>
            <person name="Merkel B.J."/>
            <person name="Hornburger P."/>
            <person name="Mueller R.-W."/>
            <person name="Bruemmer F."/>
            <person name="Labrenz M."/>
            <person name="Spormann A.M."/>
            <person name="Op den Camp H."/>
            <person name="Overmann J."/>
            <person name="Amann R."/>
            <person name="Jetten M.S.M."/>
            <person name="Mascher T."/>
            <person name="Medema M.H."/>
            <person name="Devos D.P."/>
            <person name="Kaster A.-K."/>
            <person name="Ovreas L."/>
            <person name="Rohde M."/>
            <person name="Galperin M.Y."/>
            <person name="Jogler C."/>
        </authorList>
    </citation>
    <scope>NUCLEOTIDE SEQUENCE [LARGE SCALE GENOMIC DNA]</scope>
    <source>
        <strain evidence="2 3">CA12</strain>
    </source>
</reference>
<dbReference type="Proteomes" id="UP000318741">
    <property type="component" value="Chromosome"/>
</dbReference>
<sequence>MSVVTSRGTKTLLPRRDPEQFWNSVRAEYAAEDRRRWKSLAMLALTEAVGWPPDRVALAFGLTRRQVNRGVDSTRRSLQTRFRPDWDGDDESGGAKAEGGRNEHA</sequence>
<proteinExistence type="predicted"/>
<organism evidence="2 3">
    <name type="scientific">Alienimonas californiensis</name>
    <dbReference type="NCBI Taxonomy" id="2527989"/>
    <lineage>
        <taxon>Bacteria</taxon>
        <taxon>Pseudomonadati</taxon>
        <taxon>Planctomycetota</taxon>
        <taxon>Planctomycetia</taxon>
        <taxon>Planctomycetales</taxon>
        <taxon>Planctomycetaceae</taxon>
        <taxon>Alienimonas</taxon>
    </lineage>
</organism>
<evidence type="ECO:0000313" key="3">
    <source>
        <dbReference type="Proteomes" id="UP000318741"/>
    </source>
</evidence>
<dbReference type="KEGG" id="acaf:CA12_11840"/>
<name>A0A517P6W3_9PLAN</name>
<keyword evidence="3" id="KW-1185">Reference proteome</keyword>
<dbReference type="AlphaFoldDB" id="A0A517P6W3"/>
<dbReference type="RefSeq" id="WP_145357935.1">
    <property type="nucleotide sequence ID" value="NZ_CP036265.1"/>
</dbReference>
<dbReference type="EMBL" id="CP036265">
    <property type="protein sequence ID" value="QDT15103.1"/>
    <property type="molecule type" value="Genomic_DNA"/>
</dbReference>
<evidence type="ECO:0000313" key="2">
    <source>
        <dbReference type="EMBL" id="QDT15103.1"/>
    </source>
</evidence>